<keyword evidence="2" id="KW-0472">Membrane</keyword>
<dbReference type="AlphaFoldDB" id="A0A517RKE6"/>
<evidence type="ECO:0000313" key="3">
    <source>
        <dbReference type="EMBL" id="QDT44334.1"/>
    </source>
</evidence>
<feature type="region of interest" description="Disordered" evidence="1">
    <location>
        <begin position="1"/>
        <end position="44"/>
    </location>
</feature>
<name>A0A517RKE6_9PLAN</name>
<dbReference type="KEGG" id="gaz:Pan241w_44430"/>
<feature type="compositionally biased region" description="Basic residues" evidence="1">
    <location>
        <begin position="1"/>
        <end position="12"/>
    </location>
</feature>
<keyword evidence="2" id="KW-1133">Transmembrane helix</keyword>
<feature type="transmembrane region" description="Helical" evidence="2">
    <location>
        <begin position="46"/>
        <end position="67"/>
    </location>
</feature>
<organism evidence="3 4">
    <name type="scientific">Gimesia alba</name>
    <dbReference type="NCBI Taxonomy" id="2527973"/>
    <lineage>
        <taxon>Bacteria</taxon>
        <taxon>Pseudomonadati</taxon>
        <taxon>Planctomycetota</taxon>
        <taxon>Planctomycetia</taxon>
        <taxon>Planctomycetales</taxon>
        <taxon>Planctomycetaceae</taxon>
        <taxon>Gimesia</taxon>
    </lineage>
</organism>
<sequence length="267" mass="29664">MNTPPRKRRRRRPQQESSEEVYESPRRRRKKSSGKNQKKKASKPNVPVGLIAAVAGTVVIVIAIMVVDWKSLGQSIGLSSTSESLTKRLLSDQEEQASILASIKSEADAQAAGPKLIQLNEDMARTSFEISELQEAESLPLSERMALKKEFGEKSKASAARMAEEIQRIAKNPQLASTVRVIMSESGAARSRVTNELRLNKAKEGVNDDGYSPVTSSTELTNGMRIEFIDPFNMWKKGMISDVRNDGKVKVGSAFEYLDRDRLRIPD</sequence>
<evidence type="ECO:0000313" key="4">
    <source>
        <dbReference type="Proteomes" id="UP000317171"/>
    </source>
</evidence>
<evidence type="ECO:0000256" key="2">
    <source>
        <dbReference type="SAM" id="Phobius"/>
    </source>
</evidence>
<gene>
    <name evidence="3" type="ORF">Pan241w_44430</name>
</gene>
<protein>
    <submittedName>
        <fullName evidence="3">Uncharacterized protein</fullName>
    </submittedName>
</protein>
<feature type="compositionally biased region" description="Basic residues" evidence="1">
    <location>
        <begin position="26"/>
        <end position="42"/>
    </location>
</feature>
<dbReference type="RefSeq" id="WP_145219697.1">
    <property type="nucleotide sequence ID" value="NZ_CP036269.1"/>
</dbReference>
<dbReference type="OrthoDB" id="268030at2"/>
<reference evidence="3 4" key="1">
    <citation type="submission" date="2019-02" db="EMBL/GenBank/DDBJ databases">
        <title>Deep-cultivation of Planctomycetes and their phenomic and genomic characterization uncovers novel biology.</title>
        <authorList>
            <person name="Wiegand S."/>
            <person name="Jogler M."/>
            <person name="Boedeker C."/>
            <person name="Pinto D."/>
            <person name="Vollmers J."/>
            <person name="Rivas-Marin E."/>
            <person name="Kohn T."/>
            <person name="Peeters S.H."/>
            <person name="Heuer A."/>
            <person name="Rast P."/>
            <person name="Oberbeckmann S."/>
            <person name="Bunk B."/>
            <person name="Jeske O."/>
            <person name="Meyerdierks A."/>
            <person name="Storesund J.E."/>
            <person name="Kallscheuer N."/>
            <person name="Luecker S."/>
            <person name="Lage O.M."/>
            <person name="Pohl T."/>
            <person name="Merkel B.J."/>
            <person name="Hornburger P."/>
            <person name="Mueller R.-W."/>
            <person name="Bruemmer F."/>
            <person name="Labrenz M."/>
            <person name="Spormann A.M."/>
            <person name="Op den Camp H."/>
            <person name="Overmann J."/>
            <person name="Amann R."/>
            <person name="Jetten M.S.M."/>
            <person name="Mascher T."/>
            <person name="Medema M.H."/>
            <person name="Devos D.P."/>
            <person name="Kaster A.-K."/>
            <person name="Ovreas L."/>
            <person name="Rohde M."/>
            <person name="Galperin M.Y."/>
            <person name="Jogler C."/>
        </authorList>
    </citation>
    <scope>NUCLEOTIDE SEQUENCE [LARGE SCALE GENOMIC DNA]</scope>
    <source>
        <strain evidence="3 4">Pan241w</strain>
    </source>
</reference>
<accession>A0A517RKE6</accession>
<proteinExistence type="predicted"/>
<keyword evidence="2" id="KW-0812">Transmembrane</keyword>
<dbReference type="EMBL" id="CP036269">
    <property type="protein sequence ID" value="QDT44334.1"/>
    <property type="molecule type" value="Genomic_DNA"/>
</dbReference>
<evidence type="ECO:0000256" key="1">
    <source>
        <dbReference type="SAM" id="MobiDB-lite"/>
    </source>
</evidence>
<dbReference type="Proteomes" id="UP000317171">
    <property type="component" value="Chromosome"/>
</dbReference>
<keyword evidence="4" id="KW-1185">Reference proteome</keyword>